<dbReference type="PANTHER" id="PTHR46008:SF20">
    <property type="entry name" value="PROTEIN KINASE DOMAIN-CONTAINING PROTEIN"/>
    <property type="match status" value="1"/>
</dbReference>
<keyword evidence="5 9" id="KW-0067">ATP-binding</keyword>
<keyword evidence="4 9" id="KW-0547">Nucleotide-binding</keyword>
<comment type="catalytic activity">
    <reaction evidence="7">
        <text>L-threonyl-[protein] + ATP = O-phospho-L-threonyl-[protein] + ADP + H(+)</text>
        <dbReference type="Rhea" id="RHEA:46608"/>
        <dbReference type="Rhea" id="RHEA-COMP:11060"/>
        <dbReference type="Rhea" id="RHEA-COMP:11605"/>
        <dbReference type="ChEBI" id="CHEBI:15378"/>
        <dbReference type="ChEBI" id="CHEBI:30013"/>
        <dbReference type="ChEBI" id="CHEBI:30616"/>
        <dbReference type="ChEBI" id="CHEBI:61977"/>
        <dbReference type="ChEBI" id="CHEBI:456216"/>
        <dbReference type="EC" id="2.7.11.1"/>
    </reaction>
</comment>
<evidence type="ECO:0000256" key="7">
    <source>
        <dbReference type="ARBA" id="ARBA00047899"/>
    </source>
</evidence>
<dbReference type="EC" id="2.7.11.1" evidence="2"/>
<evidence type="ECO:0000256" key="5">
    <source>
        <dbReference type="ARBA" id="ARBA00022840"/>
    </source>
</evidence>
<feature type="transmembrane region" description="Helical" evidence="10">
    <location>
        <begin position="12"/>
        <end position="29"/>
    </location>
</feature>
<dbReference type="Gene3D" id="3.30.200.20">
    <property type="entry name" value="Phosphorylase Kinase, domain 1"/>
    <property type="match status" value="1"/>
</dbReference>
<keyword evidence="10" id="KW-0472">Membrane</keyword>
<dbReference type="InterPro" id="IPR017441">
    <property type="entry name" value="Protein_kinase_ATP_BS"/>
</dbReference>
<evidence type="ECO:0000256" key="6">
    <source>
        <dbReference type="ARBA" id="ARBA00023180"/>
    </source>
</evidence>
<dbReference type="EMBL" id="RCHU01001260">
    <property type="protein sequence ID" value="TKR63949.1"/>
    <property type="molecule type" value="Genomic_DNA"/>
</dbReference>
<dbReference type="InterPro" id="IPR011009">
    <property type="entry name" value="Kinase-like_dom_sf"/>
</dbReference>
<dbReference type="GO" id="GO:0005524">
    <property type="term" value="F:ATP binding"/>
    <property type="evidence" value="ECO:0007669"/>
    <property type="project" value="UniProtKB-UniRule"/>
</dbReference>
<name>A0A4U5M528_POPAL</name>
<feature type="transmembrane region" description="Helical" evidence="10">
    <location>
        <begin position="287"/>
        <end position="307"/>
    </location>
</feature>
<proteinExistence type="predicted"/>
<feature type="binding site" evidence="9">
    <location>
        <position position="384"/>
    </location>
    <ligand>
        <name>ATP</name>
        <dbReference type="ChEBI" id="CHEBI:30616"/>
    </ligand>
</feature>
<evidence type="ECO:0000256" key="8">
    <source>
        <dbReference type="ARBA" id="ARBA00048679"/>
    </source>
</evidence>
<evidence type="ECO:0000256" key="1">
    <source>
        <dbReference type="ARBA" id="ARBA00004167"/>
    </source>
</evidence>
<evidence type="ECO:0000313" key="13">
    <source>
        <dbReference type="EMBL" id="TKR63949.1"/>
    </source>
</evidence>
<dbReference type="SUPFAM" id="SSF56112">
    <property type="entry name" value="Protein kinase-like (PK-like)"/>
    <property type="match status" value="1"/>
</dbReference>
<keyword evidence="6" id="KW-0325">Glycoprotein</keyword>
<accession>A0A4U5M528</accession>
<evidence type="ECO:0000256" key="3">
    <source>
        <dbReference type="ARBA" id="ARBA00022729"/>
    </source>
</evidence>
<dbReference type="AlphaFoldDB" id="A0A4U5M528"/>
<evidence type="ECO:0000256" key="10">
    <source>
        <dbReference type="SAM" id="Phobius"/>
    </source>
</evidence>
<feature type="domain" description="Wall-associated receptor kinase galacturonan-binding" evidence="11">
    <location>
        <begin position="40"/>
        <end position="99"/>
    </location>
</feature>
<keyword evidence="10" id="KW-1133">Transmembrane helix</keyword>
<feature type="domain" description="Wall-associated receptor kinase C-terminal" evidence="12">
    <location>
        <begin position="187"/>
        <end position="265"/>
    </location>
</feature>
<dbReference type="GO" id="GO:0004674">
    <property type="term" value="F:protein serine/threonine kinase activity"/>
    <property type="evidence" value="ECO:0007669"/>
    <property type="project" value="UniProtKB-EC"/>
</dbReference>
<dbReference type="GO" id="GO:0016020">
    <property type="term" value="C:membrane"/>
    <property type="evidence" value="ECO:0007669"/>
    <property type="project" value="UniProtKB-SubCell"/>
</dbReference>
<reference evidence="13" key="1">
    <citation type="submission" date="2018-10" db="EMBL/GenBank/DDBJ databases">
        <title>Population genomic analysis revealed the cold adaptation of white poplar.</title>
        <authorList>
            <person name="Liu Y.-J."/>
        </authorList>
    </citation>
    <scope>NUCLEOTIDE SEQUENCE [LARGE SCALE GENOMIC DNA]</scope>
    <source>
        <strain evidence="13">PAL-ZL1</strain>
    </source>
</reference>
<dbReference type="InterPro" id="IPR032872">
    <property type="entry name" value="WAK_assoc_C"/>
</dbReference>
<evidence type="ECO:0000256" key="4">
    <source>
        <dbReference type="ARBA" id="ARBA00022741"/>
    </source>
</evidence>
<evidence type="ECO:0000256" key="9">
    <source>
        <dbReference type="PROSITE-ProRule" id="PRU10141"/>
    </source>
</evidence>
<keyword evidence="13" id="KW-0808">Transferase</keyword>
<protein>
    <recommendedName>
        <fullName evidence="2">non-specific serine/threonine protein kinase</fullName>
        <ecNumber evidence="2">2.7.11.1</ecNumber>
    </recommendedName>
</protein>
<keyword evidence="13" id="KW-0418">Kinase</keyword>
<comment type="subcellular location">
    <subcellularLocation>
        <location evidence="1">Membrane</location>
        <topology evidence="1">Single-pass membrane protein</topology>
    </subcellularLocation>
</comment>
<evidence type="ECO:0000256" key="2">
    <source>
        <dbReference type="ARBA" id="ARBA00012513"/>
    </source>
</evidence>
<organism evidence="13">
    <name type="scientific">Populus alba</name>
    <name type="common">White poplar</name>
    <dbReference type="NCBI Taxonomy" id="43335"/>
    <lineage>
        <taxon>Eukaryota</taxon>
        <taxon>Viridiplantae</taxon>
        <taxon>Streptophyta</taxon>
        <taxon>Embryophyta</taxon>
        <taxon>Tracheophyta</taxon>
        <taxon>Spermatophyta</taxon>
        <taxon>Magnoliopsida</taxon>
        <taxon>eudicotyledons</taxon>
        <taxon>Gunneridae</taxon>
        <taxon>Pentapetalae</taxon>
        <taxon>rosids</taxon>
        <taxon>fabids</taxon>
        <taxon>Malpighiales</taxon>
        <taxon>Salicaceae</taxon>
        <taxon>Saliceae</taxon>
        <taxon>Populus</taxon>
    </lineage>
</organism>
<dbReference type="GO" id="GO:0030247">
    <property type="term" value="F:polysaccharide binding"/>
    <property type="evidence" value="ECO:0007669"/>
    <property type="project" value="InterPro"/>
</dbReference>
<comment type="catalytic activity">
    <reaction evidence="8">
        <text>L-seryl-[protein] + ATP = O-phospho-L-seryl-[protein] + ADP + H(+)</text>
        <dbReference type="Rhea" id="RHEA:17989"/>
        <dbReference type="Rhea" id="RHEA-COMP:9863"/>
        <dbReference type="Rhea" id="RHEA-COMP:11604"/>
        <dbReference type="ChEBI" id="CHEBI:15378"/>
        <dbReference type="ChEBI" id="CHEBI:29999"/>
        <dbReference type="ChEBI" id="CHEBI:30616"/>
        <dbReference type="ChEBI" id="CHEBI:83421"/>
        <dbReference type="ChEBI" id="CHEBI:456216"/>
        <dbReference type="EC" id="2.7.11.1"/>
    </reaction>
</comment>
<gene>
    <name evidence="13" type="ORF">D5086_0000320530</name>
</gene>
<sequence length="493" mass="55376">MVAHLLLLLYQHHPIITIFLVLILASASYGKDDNKDFRDCEKHFNCGVLSNLSYPFWGGDRPEVCGHKGFKLKCEKGQLPIIPSDTLEFRLFRLDQPSRLMTLRLVNSQDYICPSHTLPNSSTESDIHVFGYDLKLKNLNLLYNCTVSSSSSSSTLEQNRISSSYSYCSEYSGSSFYGGDDILESSSGLNRTQCSIWFKIPIPVESFRRLNGDTPDLEQVLGEEFSVSYKYDEGPSICDGCMASKGICGTNLTDPKREFLCLCRDHPYSLVCKGNNDVMNVGRKVRMALGASLGTVIIMSIAFFFWYRHKKRQYVSFVSRSIESVPSSKANMEKRGSYNGVHLFSYDELEEATNNFDETRELGDGGFGTVYYGKLPDGREVAVKRLHRHEINLSNMAINKIQSNALNELVDPSLGFESDYAARKMISAVAELAFQCLQSARELRPSMEKVVEILKDIQSRDYTAEKAEETDIPSDDVVLLKSGPMPLDCTLSL</sequence>
<keyword evidence="3" id="KW-0732">Signal</keyword>
<dbReference type="Pfam" id="PF14380">
    <property type="entry name" value="WAK_assoc"/>
    <property type="match status" value="1"/>
</dbReference>
<dbReference type="PANTHER" id="PTHR46008">
    <property type="entry name" value="LEAF RUST 10 DISEASE-RESISTANCE LOCUS RECEPTOR-LIKE PROTEIN KINASE-LIKE 1.4"/>
    <property type="match status" value="1"/>
</dbReference>
<comment type="caution">
    <text evidence="13">The sequence shown here is derived from an EMBL/GenBank/DDBJ whole genome shotgun (WGS) entry which is preliminary data.</text>
</comment>
<dbReference type="PROSITE" id="PS00107">
    <property type="entry name" value="PROTEIN_KINASE_ATP"/>
    <property type="match status" value="1"/>
</dbReference>
<evidence type="ECO:0000259" key="12">
    <source>
        <dbReference type="Pfam" id="PF14380"/>
    </source>
</evidence>
<evidence type="ECO:0000259" key="11">
    <source>
        <dbReference type="Pfam" id="PF13947"/>
    </source>
</evidence>
<keyword evidence="10" id="KW-0812">Transmembrane</keyword>
<dbReference type="InterPro" id="IPR025287">
    <property type="entry name" value="WAK_GUB"/>
</dbReference>
<dbReference type="Pfam" id="PF13947">
    <property type="entry name" value="GUB_WAK_bind"/>
    <property type="match status" value="1"/>
</dbReference>